<accession>A0AAW1K6U6</accession>
<dbReference type="Proteomes" id="UP001443914">
    <property type="component" value="Unassembled WGS sequence"/>
</dbReference>
<dbReference type="AlphaFoldDB" id="A0AAW1K6U6"/>
<keyword evidence="2" id="KW-1185">Reference proteome</keyword>
<name>A0AAW1K6U6_SAPOF</name>
<comment type="caution">
    <text evidence="1">The sequence shown here is derived from an EMBL/GenBank/DDBJ whole genome shotgun (WGS) entry which is preliminary data.</text>
</comment>
<evidence type="ECO:0008006" key="3">
    <source>
        <dbReference type="Google" id="ProtNLM"/>
    </source>
</evidence>
<evidence type="ECO:0000313" key="1">
    <source>
        <dbReference type="EMBL" id="KAK9713622.1"/>
    </source>
</evidence>
<organism evidence="1 2">
    <name type="scientific">Saponaria officinalis</name>
    <name type="common">Common soapwort</name>
    <name type="synonym">Lychnis saponaria</name>
    <dbReference type="NCBI Taxonomy" id="3572"/>
    <lineage>
        <taxon>Eukaryota</taxon>
        <taxon>Viridiplantae</taxon>
        <taxon>Streptophyta</taxon>
        <taxon>Embryophyta</taxon>
        <taxon>Tracheophyta</taxon>
        <taxon>Spermatophyta</taxon>
        <taxon>Magnoliopsida</taxon>
        <taxon>eudicotyledons</taxon>
        <taxon>Gunneridae</taxon>
        <taxon>Pentapetalae</taxon>
        <taxon>Caryophyllales</taxon>
        <taxon>Caryophyllaceae</taxon>
        <taxon>Caryophylleae</taxon>
        <taxon>Saponaria</taxon>
    </lineage>
</organism>
<protein>
    <recommendedName>
        <fullName evidence="3">Reverse transcriptase</fullName>
    </recommendedName>
</protein>
<sequence length="304" mass="34277">MVNGSWMGKFSVTSTQFLPAGVSDHSPDLVTVLADEIRPHRFSFLNCWTSITGYHDLVQDCWNEPVTGSAIYKFLARLRNVRLGLQSFHKTNTLGLQRRVAQAKEALDSCSMELQSHPTCSIFLQAHQDSLNYYLKLKRAEISMLTQRAKVDKIINNDCNSHMFHARIRERHHSQVVGEIIDHNGIQRTGSAQVVEGFLLFYQQLLGTSIEVQDLDSFISAGQRVDPSEWCSLTRDVQAEEVKSALFSIDINSSPGSDGFSSGFFISSWTLIGAYLCKVVKEFFRIARMPKQLNTTLLTLVPKK</sequence>
<reference evidence="1" key="1">
    <citation type="submission" date="2024-03" db="EMBL/GenBank/DDBJ databases">
        <title>WGS assembly of Saponaria officinalis var. Norfolk2.</title>
        <authorList>
            <person name="Jenkins J."/>
            <person name="Shu S."/>
            <person name="Grimwood J."/>
            <person name="Barry K."/>
            <person name="Goodstein D."/>
            <person name="Schmutz J."/>
            <person name="Leebens-Mack J."/>
            <person name="Osbourn A."/>
        </authorList>
    </citation>
    <scope>NUCLEOTIDE SEQUENCE [LARGE SCALE GENOMIC DNA]</scope>
    <source>
        <strain evidence="1">JIC</strain>
    </source>
</reference>
<dbReference type="EMBL" id="JBDFQZ010000006">
    <property type="protein sequence ID" value="KAK9713622.1"/>
    <property type="molecule type" value="Genomic_DNA"/>
</dbReference>
<evidence type="ECO:0000313" key="2">
    <source>
        <dbReference type="Proteomes" id="UP001443914"/>
    </source>
</evidence>
<proteinExistence type="predicted"/>
<gene>
    <name evidence="1" type="ORF">RND81_06G040400</name>
</gene>